<keyword evidence="3" id="KW-1185">Reference proteome</keyword>
<evidence type="ECO:0000313" key="3">
    <source>
        <dbReference type="Proteomes" id="UP000821598"/>
    </source>
</evidence>
<name>A0ABX2NEK1_9BURK</name>
<organism evidence="2 3">
    <name type="scientific">Paraburkholderia youngii</name>
    <dbReference type="NCBI Taxonomy" id="2782701"/>
    <lineage>
        <taxon>Bacteria</taxon>
        <taxon>Pseudomonadati</taxon>
        <taxon>Pseudomonadota</taxon>
        <taxon>Betaproteobacteria</taxon>
        <taxon>Burkholderiales</taxon>
        <taxon>Burkholderiaceae</taxon>
        <taxon>Paraburkholderia</taxon>
    </lineage>
</organism>
<dbReference type="Proteomes" id="UP000821598">
    <property type="component" value="Unassembled WGS sequence"/>
</dbReference>
<sequence>MFACISSVSTISFWDDSKVSGTKSRNKTIRGYSGIPGDDMHRPILKGKSKPRVGRIGSAAAASPMRRRLPAVRCVRGAASSSAGICVRINGVYHASRIVLF</sequence>
<accession>A0ABX2NEK1</accession>
<dbReference type="EMBL" id="VOMC01000002">
    <property type="protein sequence ID" value="NVI02784.1"/>
    <property type="molecule type" value="Genomic_DNA"/>
</dbReference>
<protein>
    <submittedName>
        <fullName evidence="2">Uncharacterized protein</fullName>
    </submittedName>
</protein>
<evidence type="ECO:0000256" key="1">
    <source>
        <dbReference type="SAM" id="MobiDB-lite"/>
    </source>
</evidence>
<comment type="caution">
    <text evidence="2">The sequence shown here is derived from an EMBL/GenBank/DDBJ whole genome shotgun (WGS) entry which is preliminary data.</text>
</comment>
<evidence type="ECO:0000313" key="2">
    <source>
        <dbReference type="EMBL" id="NVI02784.1"/>
    </source>
</evidence>
<gene>
    <name evidence="2" type="ORF">FSB64_02980</name>
</gene>
<feature type="region of interest" description="Disordered" evidence="1">
    <location>
        <begin position="19"/>
        <end position="51"/>
    </location>
</feature>
<reference evidence="2 3" key="1">
    <citation type="submission" date="2019-08" db="EMBL/GenBank/DDBJ databases">
        <title>Paraburkholderia simonii sp. nov. and P. youngii sp. nov. Brazilian and Mexican Mimosa-associated rhizobia.</title>
        <authorList>
            <person name="Mavima L."/>
            <person name="Beukes C.W."/>
            <person name="Palmer M."/>
            <person name="De Meyer S.E."/>
            <person name="James E.K."/>
            <person name="Maluk M."/>
            <person name="Avontuur J.R."/>
            <person name="Chan W.Y."/>
            <person name="Venter S.N."/>
            <person name="Steenkamp E.T."/>
        </authorList>
    </citation>
    <scope>NUCLEOTIDE SEQUENCE [LARGE SCALE GENOMIC DNA]</scope>
    <source>
        <strain evidence="2 3">JPY454</strain>
    </source>
</reference>
<proteinExistence type="predicted"/>